<dbReference type="EMBL" id="KY363465">
    <property type="protein sequence ID" value="AQT25285.1"/>
    <property type="molecule type" value="Genomic_DNA"/>
</dbReference>
<proteinExistence type="predicted"/>
<sequence>MEIKSSYIDSYDLQHSMDKEYVWERKQSSYFDDYKIPETLDALIYYVGRVYAISGELVIPVVGIDLMSVFKKKEDEPLLLAVPADRGGSLVLVNPSTMIVQGISKVESNPYRMHQEIETFLQNRGKLLNGTGS</sequence>
<dbReference type="Proteomes" id="UP000222417">
    <property type="component" value="Segment"/>
</dbReference>
<keyword evidence="2" id="KW-1185">Reference proteome</keyword>
<gene>
    <name evidence="1" type="ORF">PR1_51</name>
</gene>
<reference evidence="1 2" key="1">
    <citation type="submission" date="2016-12" db="EMBL/GenBank/DDBJ databases">
        <title>Providencia rettgeri phage vB-PreS_PR1 - a deep-branching member of the T5-like siphoviruses.</title>
        <authorList>
            <person name="Oliveira H."/>
            <person name="Pinto G."/>
            <person name="Hendrix H."/>
            <person name="Noben J.-P."/>
            <person name="Gawor J."/>
            <person name="Lobocka M."/>
            <person name="Lavigne R."/>
            <person name="Azeredo J."/>
        </authorList>
    </citation>
    <scope>NUCLEOTIDE SEQUENCE [LARGE SCALE GENOMIC DNA]</scope>
</reference>
<evidence type="ECO:0000313" key="1">
    <source>
        <dbReference type="EMBL" id="AQT25285.1"/>
    </source>
</evidence>
<protein>
    <submittedName>
        <fullName evidence="1">Uncharacterized protein</fullName>
    </submittedName>
</protein>
<name>A0A1S6KV39_9CAUD</name>
<organism evidence="1 2">
    <name type="scientific">Providencia phage vB_PreS_PR1</name>
    <dbReference type="NCBI Taxonomy" id="1931407"/>
    <lineage>
        <taxon>Viruses</taxon>
        <taxon>Duplodnaviria</taxon>
        <taxon>Heunggongvirae</taxon>
        <taxon>Uroviricota</taxon>
        <taxon>Caudoviricetes</taxon>
        <taxon>Demerecviridae</taxon>
        <taxon>Priunavirus</taxon>
        <taxon>Priunavirus PR1</taxon>
    </lineage>
</organism>
<accession>A0A1S6KV39</accession>
<evidence type="ECO:0000313" key="2">
    <source>
        <dbReference type="Proteomes" id="UP000222417"/>
    </source>
</evidence>